<dbReference type="EMBL" id="MDYL01000015">
    <property type="protein sequence ID" value="OQD73406.1"/>
    <property type="molecule type" value="Genomic_DNA"/>
</dbReference>
<keyword evidence="3" id="KW-1185">Reference proteome</keyword>
<sequence length="144" mass="15315">MASGVIGLTIKIASNDQDTPNQTHVLVSCREIKNAEELISSSPITNHTELCKEAGGEATCGVCVLPDVKKSLDDYNFSCAEGEGYPATLEKYSEEKAKSVAAERCSGDGDESDSDDDSDDEGESDSDSDSDSDEDEDSDSDDEE</sequence>
<evidence type="ECO:0000313" key="3">
    <source>
        <dbReference type="Proteomes" id="UP000191522"/>
    </source>
</evidence>
<protein>
    <submittedName>
        <fullName evidence="2">Uncharacterized protein</fullName>
    </submittedName>
</protein>
<reference evidence="3" key="1">
    <citation type="journal article" date="2017" name="Nat. Microbiol.">
        <title>Global analysis of biosynthetic gene clusters reveals vast potential of secondary metabolite production in Penicillium species.</title>
        <authorList>
            <person name="Nielsen J.C."/>
            <person name="Grijseels S."/>
            <person name="Prigent S."/>
            <person name="Ji B."/>
            <person name="Dainat J."/>
            <person name="Nielsen K.F."/>
            <person name="Frisvad J.C."/>
            <person name="Workman M."/>
            <person name="Nielsen J."/>
        </authorList>
    </citation>
    <scope>NUCLEOTIDE SEQUENCE [LARGE SCALE GENOMIC DNA]</scope>
    <source>
        <strain evidence="3">IBT 11843</strain>
    </source>
</reference>
<dbReference type="AlphaFoldDB" id="A0A1V6PA36"/>
<name>A0A1V6PA36_PENDC</name>
<feature type="region of interest" description="Disordered" evidence="1">
    <location>
        <begin position="96"/>
        <end position="144"/>
    </location>
</feature>
<gene>
    <name evidence="2" type="ORF">PENDEC_c015G01709</name>
</gene>
<accession>A0A1V6PA36</accession>
<dbReference type="OrthoDB" id="4362210at2759"/>
<comment type="caution">
    <text evidence="2">The sequence shown here is derived from an EMBL/GenBank/DDBJ whole genome shotgun (WGS) entry which is preliminary data.</text>
</comment>
<dbReference type="Proteomes" id="UP000191522">
    <property type="component" value="Unassembled WGS sequence"/>
</dbReference>
<proteinExistence type="predicted"/>
<evidence type="ECO:0000313" key="2">
    <source>
        <dbReference type="EMBL" id="OQD73406.1"/>
    </source>
</evidence>
<feature type="compositionally biased region" description="Acidic residues" evidence="1">
    <location>
        <begin position="108"/>
        <end position="144"/>
    </location>
</feature>
<evidence type="ECO:0000256" key="1">
    <source>
        <dbReference type="SAM" id="MobiDB-lite"/>
    </source>
</evidence>
<organism evidence="2 3">
    <name type="scientific">Penicillium decumbens</name>
    <dbReference type="NCBI Taxonomy" id="69771"/>
    <lineage>
        <taxon>Eukaryota</taxon>
        <taxon>Fungi</taxon>
        <taxon>Dikarya</taxon>
        <taxon>Ascomycota</taxon>
        <taxon>Pezizomycotina</taxon>
        <taxon>Eurotiomycetes</taxon>
        <taxon>Eurotiomycetidae</taxon>
        <taxon>Eurotiales</taxon>
        <taxon>Aspergillaceae</taxon>
        <taxon>Penicillium</taxon>
    </lineage>
</organism>